<organism evidence="1 2">
    <name type="scientific">Colletotrichum truncatum</name>
    <name type="common">Anthracnose fungus</name>
    <name type="synonym">Colletotrichum capsici</name>
    <dbReference type="NCBI Taxonomy" id="5467"/>
    <lineage>
        <taxon>Eukaryota</taxon>
        <taxon>Fungi</taxon>
        <taxon>Dikarya</taxon>
        <taxon>Ascomycota</taxon>
        <taxon>Pezizomycotina</taxon>
        <taxon>Sordariomycetes</taxon>
        <taxon>Hypocreomycetidae</taxon>
        <taxon>Glomerellales</taxon>
        <taxon>Glomerellaceae</taxon>
        <taxon>Colletotrichum</taxon>
        <taxon>Colletotrichum truncatum species complex</taxon>
    </lineage>
</organism>
<dbReference type="EMBL" id="VUJX02000001">
    <property type="protein sequence ID" value="KAL0943364.1"/>
    <property type="molecule type" value="Genomic_DNA"/>
</dbReference>
<accession>A0ACC3ZGR6</accession>
<name>A0ACC3ZGR6_COLTU</name>
<gene>
    <name evidence="1" type="ORF">CTRU02_201250</name>
</gene>
<proteinExistence type="predicted"/>
<keyword evidence="2" id="KW-1185">Reference proteome</keyword>
<dbReference type="Proteomes" id="UP000805649">
    <property type="component" value="Unassembled WGS sequence"/>
</dbReference>
<reference evidence="1 2" key="1">
    <citation type="journal article" date="2020" name="Phytopathology">
        <title>Genome Sequence Resources of Colletotrichum truncatum, C. plurivorum, C. musicola, and C. sojae: Four Species Pathogenic to Soybean (Glycine max).</title>
        <authorList>
            <person name="Rogerio F."/>
            <person name="Boufleur T.R."/>
            <person name="Ciampi-Guillardi M."/>
            <person name="Sukno S.A."/>
            <person name="Thon M.R."/>
            <person name="Massola Junior N.S."/>
            <person name="Baroncelli R."/>
        </authorList>
    </citation>
    <scope>NUCLEOTIDE SEQUENCE [LARGE SCALE GENOMIC DNA]</scope>
    <source>
        <strain evidence="1 2">CMES1059</strain>
    </source>
</reference>
<sequence length="70" mass="7712">MQFSALSIFVSVIAMSQLVVAIPVKKQRNNAREKFKNEKCQSQACKDSVDSGCPLDFINFQLGGCDDPSQ</sequence>
<evidence type="ECO:0000313" key="1">
    <source>
        <dbReference type="EMBL" id="KAL0943364.1"/>
    </source>
</evidence>
<evidence type="ECO:0000313" key="2">
    <source>
        <dbReference type="Proteomes" id="UP000805649"/>
    </source>
</evidence>
<comment type="caution">
    <text evidence="1">The sequence shown here is derived from an EMBL/GenBank/DDBJ whole genome shotgun (WGS) entry which is preliminary data.</text>
</comment>
<protein>
    <submittedName>
        <fullName evidence="1">Uncharacterized protein</fullName>
    </submittedName>
</protein>